<proteinExistence type="predicted"/>
<dbReference type="EMBL" id="JASSZA010000019">
    <property type="protein sequence ID" value="KAK2087816.1"/>
    <property type="molecule type" value="Genomic_DNA"/>
</dbReference>
<name>A0ABQ9TT47_SAGOE</name>
<reference evidence="2 3" key="1">
    <citation type="submission" date="2023-05" db="EMBL/GenBank/DDBJ databases">
        <title>B98-5 Cell Line De Novo Hybrid Assembly: An Optical Mapping Approach.</title>
        <authorList>
            <person name="Kananen K."/>
            <person name="Auerbach J.A."/>
            <person name="Kautto E."/>
            <person name="Blachly J.S."/>
        </authorList>
    </citation>
    <scope>NUCLEOTIDE SEQUENCE [LARGE SCALE GENOMIC DNA]</scope>
    <source>
        <strain evidence="2">B95-8</strain>
        <tissue evidence="2">Cell line</tissue>
    </source>
</reference>
<organism evidence="2 3">
    <name type="scientific">Saguinus oedipus</name>
    <name type="common">Cotton-top tamarin</name>
    <name type="synonym">Oedipomidas oedipus</name>
    <dbReference type="NCBI Taxonomy" id="9490"/>
    <lineage>
        <taxon>Eukaryota</taxon>
        <taxon>Metazoa</taxon>
        <taxon>Chordata</taxon>
        <taxon>Craniata</taxon>
        <taxon>Vertebrata</taxon>
        <taxon>Euteleostomi</taxon>
        <taxon>Mammalia</taxon>
        <taxon>Eutheria</taxon>
        <taxon>Euarchontoglires</taxon>
        <taxon>Primates</taxon>
        <taxon>Haplorrhini</taxon>
        <taxon>Platyrrhini</taxon>
        <taxon>Cebidae</taxon>
        <taxon>Callitrichinae</taxon>
        <taxon>Saguinus</taxon>
    </lineage>
</organism>
<feature type="compositionally biased region" description="Low complexity" evidence="1">
    <location>
        <begin position="93"/>
        <end position="106"/>
    </location>
</feature>
<protein>
    <submittedName>
        <fullName evidence="2">Uncharacterized protein</fullName>
    </submittedName>
</protein>
<evidence type="ECO:0000313" key="3">
    <source>
        <dbReference type="Proteomes" id="UP001266305"/>
    </source>
</evidence>
<sequence length="277" mass="29306">MRGSTCSRLKREDPSTFRLASKWRFPQAAWDAAWRTKSGLGKGLPAGLGNPGQPEDVGTAGRTEGAPQRGCSSARHPGPGGVSQRPPDLPELDPSAPRSPDPASNSLPRPWPRCCHSSVSVSPPLTWRGPEVRRLQPPRPVPEAPEGLAAGLVCSRTQEENPGAHALPQGLGPLHQSDPRDHLGRGAGLIHFLTRLSRGYATSTEEPTAIALGLERMSVHPGQPSPALEDWEGESAFLESPLCCEFVAGTWAAGSCEEGAHTGRRAQGRPGPGHDSP</sequence>
<evidence type="ECO:0000313" key="2">
    <source>
        <dbReference type="EMBL" id="KAK2087816.1"/>
    </source>
</evidence>
<feature type="compositionally biased region" description="Gly residues" evidence="1">
    <location>
        <begin position="40"/>
        <end position="50"/>
    </location>
</feature>
<feature type="region of interest" description="Disordered" evidence="1">
    <location>
        <begin position="258"/>
        <end position="277"/>
    </location>
</feature>
<feature type="region of interest" description="Disordered" evidence="1">
    <location>
        <begin position="38"/>
        <end position="146"/>
    </location>
</feature>
<dbReference type="Proteomes" id="UP001266305">
    <property type="component" value="Unassembled WGS sequence"/>
</dbReference>
<gene>
    <name evidence="2" type="ORF">P7K49_033723</name>
</gene>
<evidence type="ECO:0000256" key="1">
    <source>
        <dbReference type="SAM" id="MobiDB-lite"/>
    </source>
</evidence>
<accession>A0ABQ9TT47</accession>
<comment type="caution">
    <text evidence="2">The sequence shown here is derived from an EMBL/GenBank/DDBJ whole genome shotgun (WGS) entry which is preliminary data.</text>
</comment>
<keyword evidence="3" id="KW-1185">Reference proteome</keyword>